<gene>
    <name evidence="2" type="ORF">VE01_07409</name>
</gene>
<dbReference type="AlphaFoldDB" id="A0A1B8GH42"/>
<name>A0A1B8GH42_9PEZI</name>
<evidence type="ECO:0000313" key="2">
    <source>
        <dbReference type="EMBL" id="OBT95143.1"/>
    </source>
</evidence>
<evidence type="ECO:0000256" key="1">
    <source>
        <dbReference type="SAM" id="SignalP"/>
    </source>
</evidence>
<reference evidence="3" key="2">
    <citation type="journal article" date="2018" name="Nat. Commun.">
        <title>Extreme sensitivity to ultraviolet light in the fungal pathogen causing white-nose syndrome of bats.</title>
        <authorList>
            <person name="Palmer J.M."/>
            <person name="Drees K.P."/>
            <person name="Foster J.T."/>
            <person name="Lindner D.L."/>
        </authorList>
    </citation>
    <scope>NUCLEOTIDE SEQUENCE [LARGE SCALE GENOMIC DNA]</scope>
    <source>
        <strain evidence="3">UAMH 10579</strain>
    </source>
</reference>
<feature type="chain" id="PRO_5008608576" evidence="1">
    <location>
        <begin position="19"/>
        <end position="251"/>
    </location>
</feature>
<keyword evidence="3" id="KW-1185">Reference proteome</keyword>
<dbReference type="Proteomes" id="UP000091956">
    <property type="component" value="Unassembled WGS sequence"/>
</dbReference>
<dbReference type="GeneID" id="28840795"/>
<organism evidence="2 3">
    <name type="scientific">Pseudogymnoascus verrucosus</name>
    <dbReference type="NCBI Taxonomy" id="342668"/>
    <lineage>
        <taxon>Eukaryota</taxon>
        <taxon>Fungi</taxon>
        <taxon>Dikarya</taxon>
        <taxon>Ascomycota</taxon>
        <taxon>Pezizomycotina</taxon>
        <taxon>Leotiomycetes</taxon>
        <taxon>Thelebolales</taxon>
        <taxon>Thelebolaceae</taxon>
        <taxon>Pseudogymnoascus</taxon>
    </lineage>
</organism>
<proteinExistence type="predicted"/>
<dbReference type="EMBL" id="KV460238">
    <property type="protein sequence ID" value="OBT95143.1"/>
    <property type="molecule type" value="Genomic_DNA"/>
</dbReference>
<sequence>MHSILLFTAALFATGAISQYSSNRDSCNWREAVPSCYFTNSEEAKTGDLVNGWQLKAWAIEGEHENDCPTLVSPDDCCEEDGARSLLGLKRLWCKDSVEAPKHELFKRCPPDEEDVEKMSKPLWDKFREICSQGIKPGSAEDVKFLREKVLPYYLNKKWLTKSPPNGWEREWDKILKKCHKNGSNYCDKAVRQKAGDCVKGMAGSLMLKYGATAMAYCPILDEKLANWDRDDKPQAFKFFTAYCKTKGKSC</sequence>
<protein>
    <submittedName>
        <fullName evidence="2">Uncharacterized protein</fullName>
    </submittedName>
</protein>
<accession>A0A1B8GH42</accession>
<dbReference type="RefSeq" id="XP_018128876.1">
    <property type="nucleotide sequence ID" value="XM_018276844.1"/>
</dbReference>
<feature type="signal peptide" evidence="1">
    <location>
        <begin position="1"/>
        <end position="18"/>
    </location>
</feature>
<evidence type="ECO:0000313" key="3">
    <source>
        <dbReference type="Proteomes" id="UP000091956"/>
    </source>
</evidence>
<keyword evidence="1" id="KW-0732">Signal</keyword>
<reference evidence="2 3" key="1">
    <citation type="submission" date="2016-03" db="EMBL/GenBank/DDBJ databases">
        <title>Comparative genomics of Pseudogymnoascus destructans, the fungus causing white-nose syndrome of bats.</title>
        <authorList>
            <person name="Palmer J.M."/>
            <person name="Drees K.P."/>
            <person name="Foster J.T."/>
            <person name="Lindner D.L."/>
        </authorList>
    </citation>
    <scope>NUCLEOTIDE SEQUENCE [LARGE SCALE GENOMIC DNA]</scope>
    <source>
        <strain evidence="2 3">UAMH 10579</strain>
    </source>
</reference>